<accession>K5WND9</accession>
<feature type="compositionally biased region" description="Basic and acidic residues" evidence="1">
    <location>
        <begin position="44"/>
        <end position="56"/>
    </location>
</feature>
<dbReference type="GeneID" id="18918196"/>
<proteinExistence type="predicted"/>
<gene>
    <name evidence="2" type="ORF">PHACADRAFT_262144</name>
</gene>
<dbReference type="InParanoid" id="K5WND9"/>
<feature type="region of interest" description="Disordered" evidence="1">
    <location>
        <begin position="28"/>
        <end position="86"/>
    </location>
</feature>
<dbReference type="KEGG" id="pco:PHACADRAFT_262144"/>
<name>K5WND9_PHACS</name>
<evidence type="ECO:0000313" key="2">
    <source>
        <dbReference type="EMBL" id="EKM51802.1"/>
    </source>
</evidence>
<protein>
    <submittedName>
        <fullName evidence="2">Uncharacterized protein</fullName>
    </submittedName>
</protein>
<evidence type="ECO:0000313" key="3">
    <source>
        <dbReference type="Proteomes" id="UP000008370"/>
    </source>
</evidence>
<dbReference type="AlphaFoldDB" id="K5WND9"/>
<evidence type="ECO:0000256" key="1">
    <source>
        <dbReference type="SAM" id="MobiDB-lite"/>
    </source>
</evidence>
<feature type="compositionally biased region" description="Polar residues" evidence="1">
    <location>
        <begin position="65"/>
        <end position="82"/>
    </location>
</feature>
<sequence length="116" mass="13177">MTRIFFAPNAARSRSYVPVCTTCDSARPLRHERPRGQPGLQAEPLRRTRYGREHGRGSRQVPATPFNTTTPSSRRTAETQSYGIRWRTPQLGVPLVRVSDAPQERDGPRTRVHELV</sequence>
<keyword evidence="3" id="KW-1185">Reference proteome</keyword>
<organism evidence="2 3">
    <name type="scientific">Phanerochaete carnosa (strain HHB-10118-sp)</name>
    <name type="common">White-rot fungus</name>
    <name type="synonym">Peniophora carnosa</name>
    <dbReference type="NCBI Taxonomy" id="650164"/>
    <lineage>
        <taxon>Eukaryota</taxon>
        <taxon>Fungi</taxon>
        <taxon>Dikarya</taxon>
        <taxon>Basidiomycota</taxon>
        <taxon>Agaricomycotina</taxon>
        <taxon>Agaricomycetes</taxon>
        <taxon>Polyporales</taxon>
        <taxon>Phanerochaetaceae</taxon>
        <taxon>Phanerochaete</taxon>
    </lineage>
</organism>
<dbReference type="HOGENOM" id="CLU_2097675_0_0_1"/>
<dbReference type="RefSeq" id="XP_007399599.1">
    <property type="nucleotide sequence ID" value="XM_007399537.1"/>
</dbReference>
<dbReference type="EMBL" id="JH930476">
    <property type="protein sequence ID" value="EKM51802.1"/>
    <property type="molecule type" value="Genomic_DNA"/>
</dbReference>
<dbReference type="Proteomes" id="UP000008370">
    <property type="component" value="Unassembled WGS sequence"/>
</dbReference>
<reference evidence="2 3" key="1">
    <citation type="journal article" date="2012" name="BMC Genomics">
        <title>Comparative genomics of the white-rot fungi, Phanerochaete carnosa and P. chrysosporium, to elucidate the genetic basis of the distinct wood types they colonize.</title>
        <authorList>
            <person name="Suzuki H."/>
            <person name="MacDonald J."/>
            <person name="Syed K."/>
            <person name="Salamov A."/>
            <person name="Hori C."/>
            <person name="Aerts A."/>
            <person name="Henrissat B."/>
            <person name="Wiebenga A."/>
            <person name="vanKuyk P.A."/>
            <person name="Barry K."/>
            <person name="Lindquist E."/>
            <person name="LaButti K."/>
            <person name="Lapidus A."/>
            <person name="Lucas S."/>
            <person name="Coutinho P."/>
            <person name="Gong Y."/>
            <person name="Samejima M."/>
            <person name="Mahadevan R."/>
            <person name="Abou-Zaid M."/>
            <person name="de Vries R.P."/>
            <person name="Igarashi K."/>
            <person name="Yadav J.S."/>
            <person name="Grigoriev I.V."/>
            <person name="Master E.R."/>
        </authorList>
    </citation>
    <scope>NUCLEOTIDE SEQUENCE [LARGE SCALE GENOMIC DNA]</scope>
    <source>
        <strain evidence="2 3">HHB-10118-sp</strain>
    </source>
</reference>